<dbReference type="PIRSF" id="PIRSF000126">
    <property type="entry name" value="11-beta-HSD1"/>
    <property type="match status" value="1"/>
</dbReference>
<dbReference type="PRINTS" id="PR00080">
    <property type="entry name" value="SDRFAMILY"/>
</dbReference>
<name>A0A161SK31_9BACL</name>
<protein>
    <submittedName>
        <fullName evidence="4">Oxidoreductase</fullName>
    </submittedName>
</protein>
<dbReference type="AlphaFoldDB" id="A0A161SK31"/>
<accession>A0A161SK31</accession>
<dbReference type="Gene3D" id="3.40.50.720">
    <property type="entry name" value="NAD(P)-binding Rossmann-like Domain"/>
    <property type="match status" value="1"/>
</dbReference>
<organism evidence="4 5">
    <name type="scientific">Bhargavaea cecembensis</name>
    <dbReference type="NCBI Taxonomy" id="394098"/>
    <lineage>
        <taxon>Bacteria</taxon>
        <taxon>Bacillati</taxon>
        <taxon>Bacillota</taxon>
        <taxon>Bacilli</taxon>
        <taxon>Bacillales</taxon>
        <taxon>Caryophanaceae</taxon>
        <taxon>Bhargavaea</taxon>
    </lineage>
</organism>
<dbReference type="InterPro" id="IPR036291">
    <property type="entry name" value="NAD(P)-bd_dom_sf"/>
</dbReference>
<dbReference type="Proteomes" id="UP000076490">
    <property type="component" value="Unassembled WGS sequence"/>
</dbReference>
<dbReference type="EMBL" id="LQNT01000010">
    <property type="protein sequence ID" value="KZE37713.1"/>
    <property type="molecule type" value="Genomic_DNA"/>
</dbReference>
<dbReference type="FunFam" id="3.40.50.720:FF:000047">
    <property type="entry name" value="NADP-dependent L-serine/L-allo-threonine dehydrogenase"/>
    <property type="match status" value="1"/>
</dbReference>
<sequence>MENLNGKTAIVTGASSGIGKAVAYRLAKEGLNVVLAARSTEKLKDVEEEINSGASGEAIAVPTDMTDQSSVRELVQKAAEAYSTVDIIVNNAGQMLAGTVRSGKTDEWDSMIDVNIKGLLYATNAVLPGMIGRGSGHILNIDSVSGHEVTKTSTVYSATKFAVRAISMGLEKELARTGVRVTNISPGMVDTPLMGSRSVDRKILDPENIAEAIVYALTQPTHVNVNEITIRPV</sequence>
<keyword evidence="2" id="KW-0560">Oxidoreductase</keyword>
<evidence type="ECO:0000313" key="4">
    <source>
        <dbReference type="EMBL" id="KZE37713.1"/>
    </source>
</evidence>
<reference evidence="4 5" key="1">
    <citation type="submission" date="2016-01" db="EMBL/GenBank/DDBJ databases">
        <title>Whole genome sequencing of Bhargavaea cecembensis T14.</title>
        <authorList>
            <person name="Hong K.W."/>
        </authorList>
    </citation>
    <scope>NUCLEOTIDE SEQUENCE [LARGE SCALE GENOMIC DNA]</scope>
    <source>
        <strain evidence="4 5">T14</strain>
    </source>
</reference>
<dbReference type="PRINTS" id="PR00081">
    <property type="entry name" value="GDHRDH"/>
</dbReference>
<evidence type="ECO:0000256" key="3">
    <source>
        <dbReference type="RuleBase" id="RU000363"/>
    </source>
</evidence>
<dbReference type="OrthoDB" id="9775296at2"/>
<evidence type="ECO:0000256" key="2">
    <source>
        <dbReference type="ARBA" id="ARBA00023002"/>
    </source>
</evidence>
<proteinExistence type="inferred from homology"/>
<dbReference type="PANTHER" id="PTHR43115">
    <property type="entry name" value="DEHYDROGENASE/REDUCTASE SDR FAMILY MEMBER 11"/>
    <property type="match status" value="1"/>
</dbReference>
<comment type="similarity">
    <text evidence="1 3">Belongs to the short-chain dehydrogenases/reductases (SDR) family.</text>
</comment>
<evidence type="ECO:0000256" key="1">
    <source>
        <dbReference type="ARBA" id="ARBA00006484"/>
    </source>
</evidence>
<gene>
    <name evidence="4" type="ORF">AV656_09265</name>
</gene>
<dbReference type="GO" id="GO:0016616">
    <property type="term" value="F:oxidoreductase activity, acting on the CH-OH group of donors, NAD or NADP as acceptor"/>
    <property type="evidence" value="ECO:0007669"/>
    <property type="project" value="UniProtKB-ARBA"/>
</dbReference>
<dbReference type="SUPFAM" id="SSF51735">
    <property type="entry name" value="NAD(P)-binding Rossmann-fold domains"/>
    <property type="match status" value="1"/>
</dbReference>
<dbReference type="PANTHER" id="PTHR43115:SF4">
    <property type="entry name" value="DEHYDROGENASE_REDUCTASE SDR FAMILY MEMBER 11"/>
    <property type="match status" value="1"/>
</dbReference>
<comment type="caution">
    <text evidence="4">The sequence shown here is derived from an EMBL/GenBank/DDBJ whole genome shotgun (WGS) entry which is preliminary data.</text>
</comment>
<dbReference type="Pfam" id="PF00106">
    <property type="entry name" value="adh_short"/>
    <property type="match status" value="1"/>
</dbReference>
<evidence type="ECO:0000313" key="5">
    <source>
        <dbReference type="Proteomes" id="UP000076490"/>
    </source>
</evidence>
<dbReference type="InterPro" id="IPR002347">
    <property type="entry name" value="SDR_fam"/>
</dbReference>
<dbReference type="RefSeq" id="WP_063181374.1">
    <property type="nucleotide sequence ID" value="NZ_LQNT01000010.1"/>
</dbReference>